<evidence type="ECO:0000259" key="1">
    <source>
        <dbReference type="Pfam" id="PF05685"/>
    </source>
</evidence>
<dbReference type="GO" id="GO:0004519">
    <property type="term" value="F:endonuclease activity"/>
    <property type="evidence" value="ECO:0007669"/>
    <property type="project" value="UniProtKB-KW"/>
</dbReference>
<comment type="caution">
    <text evidence="2">The sequence shown here is derived from an EMBL/GenBank/DDBJ whole genome shotgun (WGS) entry which is preliminary data.</text>
</comment>
<sequence>MEAIIDVSDYELERGKPMPNAIHGSIQANLVFELKLRYRDTCRIISEVSLATQPDGTTPDVVIYPAFKLNYESEPACRTDAPLTCIEIQSPSQSNEEMVAKTHVYFQFGVHSCWVVLPSLRAVMVFDRPGHYTFFYEDDTLRDANTGFELPLAAIFA</sequence>
<dbReference type="Gene3D" id="3.90.1570.10">
    <property type="entry name" value="tt1808, chain A"/>
    <property type="match status" value="1"/>
</dbReference>
<evidence type="ECO:0000313" key="3">
    <source>
        <dbReference type="Proteomes" id="UP000606008"/>
    </source>
</evidence>
<dbReference type="Pfam" id="PF05685">
    <property type="entry name" value="Uma2"/>
    <property type="match status" value="1"/>
</dbReference>
<dbReference type="InterPro" id="IPR011335">
    <property type="entry name" value="Restrct_endonuc-II-like"/>
</dbReference>
<dbReference type="RefSeq" id="WP_166691260.1">
    <property type="nucleotide sequence ID" value="NZ_WAEL01000002.1"/>
</dbReference>
<name>A0ABX0QHT9_9BACT</name>
<gene>
    <name evidence="2" type="ORF">F7231_05785</name>
</gene>
<keyword evidence="2" id="KW-0540">Nuclease</keyword>
<protein>
    <submittedName>
        <fullName evidence="2">Uma2 family endonuclease</fullName>
    </submittedName>
</protein>
<keyword evidence="2" id="KW-0378">Hydrolase</keyword>
<dbReference type="CDD" id="cd06260">
    <property type="entry name" value="DUF820-like"/>
    <property type="match status" value="1"/>
</dbReference>
<accession>A0ABX0QHT9</accession>
<dbReference type="PANTHER" id="PTHR34107:SF4">
    <property type="entry name" value="SLL1222 PROTEIN"/>
    <property type="match status" value="1"/>
</dbReference>
<dbReference type="PANTHER" id="PTHR34107">
    <property type="entry name" value="SLL0198 PROTEIN-RELATED"/>
    <property type="match status" value="1"/>
</dbReference>
<feature type="domain" description="Putative restriction endonuclease" evidence="1">
    <location>
        <begin position="11"/>
        <end position="133"/>
    </location>
</feature>
<proteinExistence type="predicted"/>
<dbReference type="SUPFAM" id="SSF52980">
    <property type="entry name" value="Restriction endonuclease-like"/>
    <property type="match status" value="1"/>
</dbReference>
<keyword evidence="2" id="KW-0255">Endonuclease</keyword>
<reference evidence="3" key="1">
    <citation type="submission" date="2019-09" db="EMBL/GenBank/DDBJ databases">
        <authorList>
            <person name="Jung D.-H."/>
        </authorList>
    </citation>
    <scope>NUCLEOTIDE SEQUENCE [LARGE SCALE GENOMIC DNA]</scope>
    <source>
        <strain evidence="3">JA-25</strain>
    </source>
</reference>
<keyword evidence="3" id="KW-1185">Reference proteome</keyword>
<evidence type="ECO:0000313" key="2">
    <source>
        <dbReference type="EMBL" id="NID09674.1"/>
    </source>
</evidence>
<reference evidence="3" key="2">
    <citation type="submission" date="2023-07" db="EMBL/GenBank/DDBJ databases">
        <authorList>
            <person name="Jung D.-H."/>
        </authorList>
    </citation>
    <scope>NUCLEOTIDE SEQUENCE [LARGE SCALE GENOMIC DNA]</scope>
    <source>
        <strain evidence="3">JA-25</strain>
    </source>
</reference>
<dbReference type="Proteomes" id="UP000606008">
    <property type="component" value="Unassembled WGS sequence"/>
</dbReference>
<dbReference type="InterPro" id="IPR008538">
    <property type="entry name" value="Uma2"/>
</dbReference>
<dbReference type="EMBL" id="WAEL01000002">
    <property type="protein sequence ID" value="NID09674.1"/>
    <property type="molecule type" value="Genomic_DNA"/>
</dbReference>
<dbReference type="InterPro" id="IPR012296">
    <property type="entry name" value="Nuclease_put_TT1808"/>
</dbReference>
<organism evidence="2 3">
    <name type="scientific">Fibrivirga algicola</name>
    <dbReference type="NCBI Taxonomy" id="2950420"/>
    <lineage>
        <taxon>Bacteria</taxon>
        <taxon>Pseudomonadati</taxon>
        <taxon>Bacteroidota</taxon>
        <taxon>Cytophagia</taxon>
        <taxon>Cytophagales</taxon>
        <taxon>Spirosomataceae</taxon>
        <taxon>Fibrivirga</taxon>
    </lineage>
</organism>